<keyword evidence="1" id="KW-0732">Signal</keyword>
<evidence type="ECO:0000313" key="3">
    <source>
        <dbReference type="Proteomes" id="UP001225316"/>
    </source>
</evidence>
<feature type="chain" id="PRO_5046588938" description="PEP-CTERM protein-sorting domain-containing protein" evidence="1">
    <location>
        <begin position="21"/>
        <end position="292"/>
    </location>
</feature>
<name>A0ABU1AW21_9BACT</name>
<feature type="signal peptide" evidence="1">
    <location>
        <begin position="1"/>
        <end position="20"/>
    </location>
</feature>
<proteinExistence type="predicted"/>
<accession>A0ABU1AW21</accession>
<evidence type="ECO:0000313" key="2">
    <source>
        <dbReference type="EMBL" id="MDQ8208278.1"/>
    </source>
</evidence>
<sequence>MGSKLGAYSLFFATLSVASAAIDISFSSVTVYDSGNGLDEYRFVNAATVDGESLDVILTVNSTSAGVDYGDGALVNGGSGLGGNNEYGLSTVDGNGNSSDGNESIFFVIASDTDAYVSFNLRFIDANENAFAVTDTVIVQVYDIDQDTTGNDFSDTFGVISSETVNGVMLNDPTNLAVSTLTYDSTEYEVATLAAGESTNYLVTGNVDNSTTAPGQEQHTASVVYSQIGTDGVEFLWGITGTSGSRRGLFLSATNPPLVEVNAPGVPEPASTVLWLGLACGLFGLQRRQFRK</sequence>
<evidence type="ECO:0008006" key="4">
    <source>
        <dbReference type="Google" id="ProtNLM"/>
    </source>
</evidence>
<evidence type="ECO:0000256" key="1">
    <source>
        <dbReference type="SAM" id="SignalP"/>
    </source>
</evidence>
<keyword evidence="3" id="KW-1185">Reference proteome</keyword>
<dbReference type="EMBL" id="JARXHW010000028">
    <property type="protein sequence ID" value="MDQ8208278.1"/>
    <property type="molecule type" value="Genomic_DNA"/>
</dbReference>
<dbReference type="RefSeq" id="WP_308950792.1">
    <property type="nucleotide sequence ID" value="NZ_JARXHW010000028.1"/>
</dbReference>
<protein>
    <recommendedName>
        <fullName evidence="4">PEP-CTERM protein-sorting domain-containing protein</fullName>
    </recommendedName>
</protein>
<gene>
    <name evidence="2" type="ORF">QEH52_12210</name>
</gene>
<dbReference type="Proteomes" id="UP001225316">
    <property type="component" value="Unassembled WGS sequence"/>
</dbReference>
<comment type="caution">
    <text evidence="2">The sequence shown here is derived from an EMBL/GenBank/DDBJ whole genome shotgun (WGS) entry which is preliminary data.</text>
</comment>
<organism evidence="2 3">
    <name type="scientific">Thalassobacterium maritimum</name>
    <dbReference type="NCBI Taxonomy" id="3041265"/>
    <lineage>
        <taxon>Bacteria</taxon>
        <taxon>Pseudomonadati</taxon>
        <taxon>Verrucomicrobiota</taxon>
        <taxon>Opitutia</taxon>
        <taxon>Puniceicoccales</taxon>
        <taxon>Coraliomargaritaceae</taxon>
        <taxon>Thalassobacterium</taxon>
    </lineage>
</organism>
<reference evidence="2 3" key="1">
    <citation type="submission" date="2023-04" db="EMBL/GenBank/DDBJ databases">
        <title>A novel bacteria isolated from coastal sediment.</title>
        <authorList>
            <person name="Liu X.-J."/>
            <person name="Du Z.-J."/>
        </authorList>
    </citation>
    <scope>NUCLEOTIDE SEQUENCE [LARGE SCALE GENOMIC DNA]</scope>
    <source>
        <strain evidence="2 3">SDUM461003</strain>
    </source>
</reference>